<dbReference type="InterPro" id="IPR016161">
    <property type="entry name" value="Ald_DH/histidinol_DH"/>
</dbReference>
<evidence type="ECO:0000259" key="12">
    <source>
        <dbReference type="Pfam" id="PF00171"/>
    </source>
</evidence>
<comment type="pathway">
    <text evidence="1">Amino-acid biosynthesis; L-proline biosynthesis; L-glutamate 5-semialdehyde from L-glutamate: step 2/2.</text>
</comment>
<dbReference type="PROSITE" id="PS01223">
    <property type="entry name" value="PROA"/>
    <property type="match status" value="1"/>
</dbReference>
<evidence type="ECO:0000256" key="7">
    <source>
        <dbReference type="ARBA" id="ARBA00049024"/>
    </source>
</evidence>
<dbReference type="Proteomes" id="UP000199069">
    <property type="component" value="Unassembled WGS sequence"/>
</dbReference>
<evidence type="ECO:0000313" key="15">
    <source>
        <dbReference type="Proteomes" id="UP000199069"/>
    </source>
</evidence>
<evidence type="ECO:0000256" key="10">
    <source>
        <dbReference type="ARBA" id="ARBA00075718"/>
    </source>
</evidence>
<evidence type="ECO:0000256" key="5">
    <source>
        <dbReference type="ARBA" id="ARBA00022857"/>
    </source>
</evidence>
<evidence type="ECO:0000256" key="8">
    <source>
        <dbReference type="ARBA" id="ARBA00059423"/>
    </source>
</evidence>
<dbReference type="Gene3D" id="3.40.309.10">
    <property type="entry name" value="Aldehyde Dehydrogenase, Chain A, domain 2"/>
    <property type="match status" value="1"/>
</dbReference>
<dbReference type="OrthoDB" id="1934954at2759"/>
<dbReference type="Gene3D" id="3.40.605.10">
    <property type="entry name" value="Aldehyde Dehydrogenase, Chain A, domain 1"/>
    <property type="match status" value="1"/>
</dbReference>
<dbReference type="EC" id="1.2.1.41" evidence="2"/>
<dbReference type="PANTHER" id="PTHR11063:SF8">
    <property type="entry name" value="DELTA-1-PYRROLINE-5-CARBOXYLATE SYNTHASE"/>
    <property type="match status" value="1"/>
</dbReference>
<dbReference type="STRING" id="5286.A0A0K3CIN0"/>
<reference evidence="14 16" key="2">
    <citation type="journal article" date="2018" name="Elife">
        <title>Functional genomics of lipid metabolism in the oleaginous yeast Rhodosporidium toruloides.</title>
        <authorList>
            <person name="Coradetti S.T."/>
            <person name="Pinel D."/>
            <person name="Geiselman G."/>
            <person name="Ito M."/>
            <person name="Mondo S."/>
            <person name="Reilly M.C."/>
            <person name="Cheng Y.F."/>
            <person name="Bauer S."/>
            <person name="Grigoriev I."/>
            <person name="Gladden J.M."/>
            <person name="Simmons B.A."/>
            <person name="Brem R."/>
            <person name="Arkin A.P."/>
            <person name="Skerker J.M."/>
        </authorList>
    </citation>
    <scope>NUCLEOTIDE SEQUENCE [LARGE SCALE GENOMIC DNA]</scope>
    <source>
        <strain evidence="14 16">NBRC 0880</strain>
    </source>
</reference>
<dbReference type="InterPro" id="IPR000965">
    <property type="entry name" value="GPR_dom"/>
</dbReference>
<evidence type="ECO:0000256" key="11">
    <source>
        <dbReference type="ARBA" id="ARBA00077451"/>
    </source>
</evidence>
<dbReference type="PANTHER" id="PTHR11063">
    <property type="entry name" value="GLUTAMATE SEMIALDEHYDE DEHYDROGENASE"/>
    <property type="match status" value="1"/>
</dbReference>
<dbReference type="Proteomes" id="UP000239560">
    <property type="component" value="Unassembled WGS sequence"/>
</dbReference>
<evidence type="ECO:0000313" key="14">
    <source>
        <dbReference type="EMBL" id="PRQ73520.1"/>
    </source>
</evidence>
<organism evidence="13 15">
    <name type="scientific">Rhodotorula toruloides</name>
    <name type="common">Yeast</name>
    <name type="synonym">Rhodosporidium toruloides</name>
    <dbReference type="NCBI Taxonomy" id="5286"/>
    <lineage>
        <taxon>Eukaryota</taxon>
        <taxon>Fungi</taxon>
        <taxon>Dikarya</taxon>
        <taxon>Basidiomycota</taxon>
        <taxon>Pucciniomycotina</taxon>
        <taxon>Microbotryomycetes</taxon>
        <taxon>Sporidiobolales</taxon>
        <taxon>Sporidiobolaceae</taxon>
        <taxon>Rhodotorula</taxon>
    </lineage>
</organism>
<keyword evidence="5" id="KW-0521">NADP</keyword>
<name>A0A0K3CIN0_RHOTO</name>
<dbReference type="EMBL" id="CWKI01000008">
    <property type="protein sequence ID" value="CTR08788.1"/>
    <property type="molecule type" value="Genomic_DNA"/>
</dbReference>
<gene>
    <name evidence="13" type="primary">FGENESH: predicted gene_8.504</name>
    <name evidence="14" type="ORF">AAT19DRAFT_16273</name>
    <name evidence="13" type="ORF">BN2166_0046490</name>
</gene>
<dbReference type="CDD" id="cd07079">
    <property type="entry name" value="ALDH_F18-19_ProA-GPR"/>
    <property type="match status" value="1"/>
</dbReference>
<evidence type="ECO:0000256" key="6">
    <source>
        <dbReference type="ARBA" id="ARBA00023002"/>
    </source>
</evidence>
<reference evidence="13 15" key="1">
    <citation type="submission" date="2015-07" db="EMBL/GenBank/DDBJ databases">
        <authorList>
            <person name="Cajimat M.N.B."/>
            <person name="Milazzo M.L."/>
            <person name="Fulhorst C.F."/>
        </authorList>
    </citation>
    <scope>NUCLEOTIDE SEQUENCE [LARGE SCALE GENOMIC DNA]</scope>
    <source>
        <strain evidence="13">Single colony</strain>
    </source>
</reference>
<keyword evidence="3" id="KW-0028">Amino-acid biosynthesis</keyword>
<keyword evidence="6" id="KW-0560">Oxidoreductase</keyword>
<comment type="function">
    <text evidence="8">Catalyzes the NADPH dependent reduction of L-gamma-glutamyl 5-phosphate into L-glutamate 5-semialdehyde and phosphate. The product spontaneously undergoes cyclization to form 1-pyrroline-5-carboxylate.</text>
</comment>
<proteinExistence type="inferred from homology"/>
<dbReference type="OMA" id="KTQRYGT"/>
<protein>
    <recommendedName>
        <fullName evidence="2">glutamate-5-semialdehyde dehydrogenase</fullName>
        <ecNumber evidence="2">1.2.1.41</ecNumber>
    </recommendedName>
    <alternativeName>
        <fullName evidence="11">Glutamate-5-semialdehyde dehydrogenase</fullName>
    </alternativeName>
    <alternativeName>
        <fullName evidence="10">Glutamyl-gamma-semialdehyde dehydrogenase</fullName>
    </alternativeName>
</protein>
<dbReference type="UniPathway" id="UPA00098">
    <property type="reaction ID" value="UER00360"/>
</dbReference>
<sequence>MSSNGAAPTAGQVARTAKETFDASQLLDSSERHTALLALKQALTDAKEEILQANRQDIEAAREQVAAGKMSSSLLKRLDLQSSADKYDSMLQGILDVDSLPDPTGQVTYARKLDEGLDLYRVTCPIGVLLVIFEARPEVIVNITALAIKSGNAAILKGGKESIHTQNVMTRVIQSALSTTSLPPAYIQTVSSRSEIASLLSQDRYIDLVIPRGSNSLVRSIQNGTRIPVMGHADGLCAVFVDESAVEKKAINVVVDSKTTYTAACNAAETLLIHDSLLSSLWPRLASALLDANIQLRCDPSTLSALSSSIFSHPSFSTLVKPSTDEDYETEFLDLILAVKAVPSCAAAISHINNHSSHHTDAIVTEDEANARAFCRGIDSAGVYVNASTRFADGFRYGFGTEVGVSTGKTHARGPVGLEGLVIYKYQIKSTAAEGHGTAVFGSGEGKKPFLHTPLPLDKPAY</sequence>
<dbReference type="NCBIfam" id="TIGR00407">
    <property type="entry name" value="proA"/>
    <property type="match status" value="1"/>
</dbReference>
<evidence type="ECO:0000256" key="2">
    <source>
        <dbReference type="ARBA" id="ARBA00013002"/>
    </source>
</evidence>
<feature type="domain" description="Aldehyde dehydrogenase" evidence="12">
    <location>
        <begin position="9"/>
        <end position="294"/>
    </location>
</feature>
<keyword evidence="4" id="KW-0641">Proline biosynthesis</keyword>
<dbReference type="NCBIfam" id="NF001221">
    <property type="entry name" value="PRK00197.1"/>
    <property type="match status" value="1"/>
</dbReference>
<dbReference type="InterPro" id="IPR016163">
    <property type="entry name" value="Ald_DH_C"/>
</dbReference>
<comment type="catalytic activity">
    <reaction evidence="7">
        <text>L-glutamate 5-semialdehyde + phosphate + NADP(+) = L-glutamyl 5-phosphate + NADPH + H(+)</text>
        <dbReference type="Rhea" id="RHEA:19541"/>
        <dbReference type="ChEBI" id="CHEBI:15378"/>
        <dbReference type="ChEBI" id="CHEBI:43474"/>
        <dbReference type="ChEBI" id="CHEBI:57783"/>
        <dbReference type="ChEBI" id="CHEBI:58066"/>
        <dbReference type="ChEBI" id="CHEBI:58274"/>
        <dbReference type="ChEBI" id="CHEBI:58349"/>
        <dbReference type="EC" id="1.2.1.41"/>
    </reaction>
</comment>
<dbReference type="InterPro" id="IPR016162">
    <property type="entry name" value="Ald_DH_N"/>
</dbReference>
<evidence type="ECO:0000256" key="4">
    <source>
        <dbReference type="ARBA" id="ARBA00022650"/>
    </source>
</evidence>
<dbReference type="FunFam" id="3.40.309.10:FF:000006">
    <property type="entry name" value="Gamma-glutamyl phosphate reductase"/>
    <property type="match status" value="1"/>
</dbReference>
<accession>A0A0K3CIN0</accession>
<dbReference type="GO" id="GO:0050661">
    <property type="term" value="F:NADP binding"/>
    <property type="evidence" value="ECO:0007669"/>
    <property type="project" value="InterPro"/>
</dbReference>
<evidence type="ECO:0000256" key="9">
    <source>
        <dbReference type="ARBA" id="ARBA00060997"/>
    </source>
</evidence>
<dbReference type="EMBL" id="LCTV02000008">
    <property type="protein sequence ID" value="PRQ73520.1"/>
    <property type="molecule type" value="Genomic_DNA"/>
</dbReference>
<dbReference type="GO" id="GO:0055129">
    <property type="term" value="P:L-proline biosynthetic process"/>
    <property type="evidence" value="ECO:0007669"/>
    <property type="project" value="UniProtKB-UniPathway"/>
</dbReference>
<dbReference type="Pfam" id="PF00171">
    <property type="entry name" value="Aldedh"/>
    <property type="match status" value="1"/>
</dbReference>
<evidence type="ECO:0000256" key="3">
    <source>
        <dbReference type="ARBA" id="ARBA00022605"/>
    </source>
</evidence>
<dbReference type="AlphaFoldDB" id="A0A0K3CIN0"/>
<evidence type="ECO:0000256" key="1">
    <source>
        <dbReference type="ARBA" id="ARBA00004985"/>
    </source>
</evidence>
<dbReference type="InterPro" id="IPR020593">
    <property type="entry name" value="G-glutamylP_reductase_CS"/>
</dbReference>
<dbReference type="InterPro" id="IPR012134">
    <property type="entry name" value="Glu-5-SA_DH"/>
</dbReference>
<keyword evidence="15" id="KW-1185">Reference proteome</keyword>
<dbReference type="SUPFAM" id="SSF53720">
    <property type="entry name" value="ALDH-like"/>
    <property type="match status" value="1"/>
</dbReference>
<comment type="similarity">
    <text evidence="9">Belongs to the gamma-glutamyl phosphate reductase family.</text>
</comment>
<dbReference type="GO" id="GO:0004350">
    <property type="term" value="F:glutamate-5-semialdehyde dehydrogenase activity"/>
    <property type="evidence" value="ECO:0007669"/>
    <property type="project" value="UniProtKB-EC"/>
</dbReference>
<evidence type="ECO:0000313" key="13">
    <source>
        <dbReference type="EMBL" id="CTR08788.1"/>
    </source>
</evidence>
<dbReference type="HAMAP" id="MF_00412">
    <property type="entry name" value="ProA"/>
    <property type="match status" value="1"/>
</dbReference>
<dbReference type="InterPro" id="IPR015590">
    <property type="entry name" value="Aldehyde_DH_dom"/>
</dbReference>
<evidence type="ECO:0000313" key="16">
    <source>
        <dbReference type="Proteomes" id="UP000239560"/>
    </source>
</evidence>
<dbReference type="PIRSF" id="PIRSF000151">
    <property type="entry name" value="GPR"/>
    <property type="match status" value="1"/>
</dbReference>